<dbReference type="NCBIfam" id="NF003808">
    <property type="entry name" value="PRK05396.1"/>
    <property type="match status" value="1"/>
</dbReference>
<dbReference type="Gene3D" id="3.40.640.10">
    <property type="entry name" value="Type I PLP-dependent aspartate aminotransferase-like (Major domain)"/>
    <property type="match status" value="1"/>
</dbReference>
<evidence type="ECO:0000256" key="17">
    <source>
        <dbReference type="ARBA" id="ARBA00075633"/>
    </source>
</evidence>
<dbReference type="EC" id="2.3.1.29" evidence="15"/>
<dbReference type="SMART" id="SM00829">
    <property type="entry name" value="PKS_ER"/>
    <property type="match status" value="1"/>
</dbReference>
<keyword evidence="8" id="KW-0479">Metal-binding</keyword>
<keyword evidence="7" id="KW-0808">Transferase</keyword>
<dbReference type="InterPro" id="IPR020843">
    <property type="entry name" value="ER"/>
</dbReference>
<dbReference type="AlphaFoldDB" id="A0A0A2VXV0"/>
<evidence type="ECO:0000256" key="13">
    <source>
        <dbReference type="ARBA" id="ARBA00023315"/>
    </source>
</evidence>
<accession>A0A0A2VXV0</accession>
<comment type="catalytic activity">
    <reaction evidence="14">
        <text>glycine + acetyl-CoA = (2S)-2-amino-3-oxobutanoate + CoA</text>
        <dbReference type="Rhea" id="RHEA:20736"/>
        <dbReference type="ChEBI" id="CHEBI:57287"/>
        <dbReference type="ChEBI" id="CHEBI:57288"/>
        <dbReference type="ChEBI" id="CHEBI:57305"/>
        <dbReference type="ChEBI" id="CHEBI:78948"/>
        <dbReference type="EC" id="2.3.1.29"/>
    </reaction>
    <physiologicalReaction direction="right-to-left" evidence="14">
        <dbReference type="Rhea" id="RHEA:20738"/>
    </physiologicalReaction>
</comment>
<comment type="pathway">
    <text evidence="3">Secondary metabolite biosynthesis.</text>
</comment>
<evidence type="ECO:0000256" key="12">
    <source>
        <dbReference type="ARBA" id="ARBA00023027"/>
    </source>
</evidence>
<comment type="cofactor">
    <cofactor evidence="1">
        <name>pyridoxal 5'-phosphate</name>
        <dbReference type="ChEBI" id="CHEBI:597326"/>
    </cofactor>
</comment>
<dbReference type="GO" id="GO:1902117">
    <property type="term" value="P:positive regulation of organelle assembly"/>
    <property type="evidence" value="ECO:0007669"/>
    <property type="project" value="EnsemblFungi"/>
</dbReference>
<comment type="similarity">
    <text evidence="4">Belongs to the class-II pyridoxal-phosphate-dependent aminotransferase family.</text>
</comment>
<keyword evidence="9" id="KW-0862">Zinc</keyword>
<dbReference type="SUPFAM" id="SSF53383">
    <property type="entry name" value="PLP-dependent transferases"/>
    <property type="match status" value="1"/>
</dbReference>
<dbReference type="InterPro" id="IPR002328">
    <property type="entry name" value="ADH_Zn_CS"/>
</dbReference>
<dbReference type="GO" id="GO:0005829">
    <property type="term" value="C:cytosol"/>
    <property type="evidence" value="ECO:0007669"/>
    <property type="project" value="TreeGrafter"/>
</dbReference>
<dbReference type="InterPro" id="IPR036291">
    <property type="entry name" value="NAD(P)-bd_dom_sf"/>
</dbReference>
<dbReference type="NCBIfam" id="TIGR00692">
    <property type="entry name" value="tdh"/>
    <property type="match status" value="1"/>
</dbReference>
<keyword evidence="10" id="KW-0663">Pyridoxal phosphate</keyword>
<keyword evidence="6" id="KW-0963">Cytoplasm</keyword>
<dbReference type="Gene3D" id="3.40.50.720">
    <property type="entry name" value="NAD(P)-binding Rossmann-like Domain"/>
    <property type="match status" value="1"/>
</dbReference>
<dbReference type="EMBL" id="ANFO01000251">
    <property type="protein sequence ID" value="KGQ11015.1"/>
    <property type="molecule type" value="Genomic_DNA"/>
</dbReference>
<evidence type="ECO:0000256" key="10">
    <source>
        <dbReference type="ARBA" id="ARBA00022898"/>
    </source>
</evidence>
<dbReference type="GO" id="GO:0008270">
    <property type="term" value="F:zinc ion binding"/>
    <property type="evidence" value="ECO:0007669"/>
    <property type="project" value="InterPro"/>
</dbReference>
<dbReference type="FunFam" id="3.90.1150.10:FF:000004">
    <property type="entry name" value="2-amino-3-ketobutyrate coenzyme A ligase"/>
    <property type="match status" value="1"/>
</dbReference>
<evidence type="ECO:0000313" key="21">
    <source>
        <dbReference type="Proteomes" id="UP000030106"/>
    </source>
</evidence>
<dbReference type="GO" id="GO:0008890">
    <property type="term" value="F:glycine C-acetyltransferase activity"/>
    <property type="evidence" value="ECO:0007669"/>
    <property type="project" value="UniProtKB-EC"/>
</dbReference>
<keyword evidence="11" id="KW-0560">Oxidoreductase</keyword>
<dbReference type="InterPro" id="IPR001917">
    <property type="entry name" value="Aminotrans_II_pyridoxalP_BS"/>
</dbReference>
<dbReference type="InterPro" id="IPR015424">
    <property type="entry name" value="PyrdxlP-dep_Trfase"/>
</dbReference>
<evidence type="ECO:0000256" key="4">
    <source>
        <dbReference type="ARBA" id="ARBA00008392"/>
    </source>
</evidence>
<evidence type="ECO:0000256" key="8">
    <source>
        <dbReference type="ARBA" id="ARBA00022723"/>
    </source>
</evidence>
<dbReference type="InterPro" id="IPR004627">
    <property type="entry name" value="L-Threonine_3-DHase"/>
</dbReference>
<dbReference type="PANTHER" id="PTHR13693">
    <property type="entry name" value="CLASS II AMINOTRANSFERASE/8-AMINO-7-OXONONANOATE SYNTHASE"/>
    <property type="match status" value="1"/>
</dbReference>
<sequence length="727" mass="79509">MREDFYQQLTSQLETARAEGLFKEERIITSAQQADITVADGSHVINFCANNYLGLANHPQLIEAAKHGMDKHGFGMASVRFICGTQDSHKQLESKLADFLGTDDAILYSSCFDANGGLFETLLGPEDAIISDALNHASIIDGVRLCKAQRYRYANNDMQELEDRLKEARAAGARHVMIATDGVFSMDGVIANLQGVCDLADKYNALVMVDDSHAVGFVGANGRGTHEYCDVMDRVDIITGTLGKALGGASGGYTAGRKEVIEWLRQRSRPYLFSNSLAPAIVSASIKVLEMLESGEELRERLWSNARLFREKMSAAGFTLAGADHAIIPVMLGEAVVAQNFARELQKEGIYVTGFFYPVVPKGQARIRTQMSAAHTPEQIERAVDAFTRIAKLKAEEGIWMTDAPKPEMGHNDLLIKIRKTAICGTDVHIYNWDEWSQKTIPVPMVVGHEYVGEVVGIGQEVKGFKIGDRVSGEGHITCGHCRNCRGGRTHLCRNTTGVGVNRPGCFAEYLVIPAFNAFKIPDNISDDLASIFDPFGNAVHTALSFDLVGEDVLVSGAGPIGIMAAAVAKHVGARNVVITDVNEYRLELAREMGITRAVNVSKESLQDVMSELGMTEGFDVGLEMSGAPPAFRTMLDTMNHGGRIAMLGIPPSDMSIDWTKVIFKGLFIKGIYGREMFETWYKMAALIQSGLDLSPIITHRFSIDEFQKGFDAMRSGQSGKVILSWD</sequence>
<keyword evidence="20" id="KW-0436">Ligase</keyword>
<comment type="caution">
    <text evidence="20">The sequence shown here is derived from an EMBL/GenBank/DDBJ whole genome shotgun (WGS) entry which is preliminary data.</text>
</comment>
<dbReference type="InterPro" id="IPR013149">
    <property type="entry name" value="ADH-like_C"/>
</dbReference>
<reference evidence="20 21" key="1">
    <citation type="submission" date="2012-10" db="EMBL/GenBank/DDBJ databases">
        <title>Genome sequencing and analysis of entomopathogenic fungi Beauveria bassiana D1-5.</title>
        <authorList>
            <person name="Li Q."/>
            <person name="Wang L."/>
            <person name="Zhang Z."/>
            <person name="Wang Q."/>
            <person name="Ren J."/>
            <person name="Wang M."/>
            <person name="Xu W."/>
            <person name="Wang J."/>
            <person name="Lu Y."/>
            <person name="Du Q."/>
            <person name="Sun Z."/>
        </authorList>
    </citation>
    <scope>NUCLEOTIDE SEQUENCE [LARGE SCALE GENOMIC DNA]</scope>
    <source>
        <strain evidence="20 21">D1-5</strain>
    </source>
</reference>
<dbReference type="SUPFAM" id="SSF50129">
    <property type="entry name" value="GroES-like"/>
    <property type="match status" value="1"/>
</dbReference>
<dbReference type="InterPro" id="IPR015421">
    <property type="entry name" value="PyrdxlP-dep_Trfase_major"/>
</dbReference>
<dbReference type="SUPFAM" id="SSF51735">
    <property type="entry name" value="NAD(P)-binding Rossmann-fold domains"/>
    <property type="match status" value="1"/>
</dbReference>
<dbReference type="GO" id="GO:0006783">
    <property type="term" value="P:heme biosynthetic process"/>
    <property type="evidence" value="ECO:0007669"/>
    <property type="project" value="EnsemblFungi"/>
</dbReference>
<feature type="domain" description="Enoyl reductase (ER)" evidence="19">
    <location>
        <begin position="398"/>
        <end position="724"/>
    </location>
</feature>
<dbReference type="PROSITE" id="PS00599">
    <property type="entry name" value="AA_TRANSFER_CLASS_2"/>
    <property type="match status" value="1"/>
</dbReference>
<dbReference type="InterPro" id="IPR050087">
    <property type="entry name" value="AON_synthase_class-II"/>
</dbReference>
<dbReference type="GO" id="GO:0016874">
    <property type="term" value="F:ligase activity"/>
    <property type="evidence" value="ECO:0007669"/>
    <property type="project" value="UniProtKB-KW"/>
</dbReference>
<dbReference type="Proteomes" id="UP000030106">
    <property type="component" value="Unassembled WGS sequence"/>
</dbReference>
<dbReference type="FunFam" id="3.40.50.720:FF:000059">
    <property type="entry name" value="L-threonine 3-dehydrogenase"/>
    <property type="match status" value="1"/>
</dbReference>
<evidence type="ECO:0000256" key="6">
    <source>
        <dbReference type="ARBA" id="ARBA00022490"/>
    </source>
</evidence>
<dbReference type="CDD" id="cd06454">
    <property type="entry name" value="KBL_like"/>
    <property type="match status" value="1"/>
</dbReference>
<dbReference type="InterPro" id="IPR015422">
    <property type="entry name" value="PyrdxlP-dep_Trfase_small"/>
</dbReference>
<name>A0A0A2VXV0_BEABA</name>
<dbReference type="PROSITE" id="PS00059">
    <property type="entry name" value="ADH_ZINC"/>
    <property type="match status" value="1"/>
</dbReference>
<evidence type="ECO:0000256" key="9">
    <source>
        <dbReference type="ARBA" id="ARBA00022833"/>
    </source>
</evidence>
<dbReference type="Pfam" id="PF08240">
    <property type="entry name" value="ADH_N"/>
    <property type="match status" value="1"/>
</dbReference>
<evidence type="ECO:0000259" key="19">
    <source>
        <dbReference type="SMART" id="SM00829"/>
    </source>
</evidence>
<proteinExistence type="inferred from homology"/>
<evidence type="ECO:0000256" key="3">
    <source>
        <dbReference type="ARBA" id="ARBA00005179"/>
    </source>
</evidence>
<dbReference type="GO" id="GO:0030170">
    <property type="term" value="F:pyridoxal phosphate binding"/>
    <property type="evidence" value="ECO:0007669"/>
    <property type="project" value="InterPro"/>
</dbReference>
<keyword evidence="12" id="KW-0520">NAD</keyword>
<dbReference type="InterPro" id="IPR011282">
    <property type="entry name" value="2am3keto_CoA_ligase"/>
</dbReference>
<dbReference type="InterPro" id="IPR004839">
    <property type="entry name" value="Aminotransferase_I/II_large"/>
</dbReference>
<dbReference type="NCBIfam" id="TIGR01822">
    <property type="entry name" value="2am3keto_CoA"/>
    <property type="match status" value="1"/>
</dbReference>
<evidence type="ECO:0000256" key="5">
    <source>
        <dbReference type="ARBA" id="ARBA00019560"/>
    </source>
</evidence>
<protein>
    <recommendedName>
        <fullName evidence="16">2-amino-3-ketobutyrate coenzyme A ligase, mitochondrial</fullName>
        <ecNumber evidence="15">2.3.1.29</ecNumber>
    </recommendedName>
    <alternativeName>
        <fullName evidence="5">5-aminolevulinate synthase, mitochondrial</fullName>
    </alternativeName>
    <alternativeName>
        <fullName evidence="17">Aminoacetone synthase</fullName>
    </alternativeName>
    <alternativeName>
        <fullName evidence="18">Glycine acetyltransferase</fullName>
    </alternativeName>
</protein>
<evidence type="ECO:0000256" key="14">
    <source>
        <dbReference type="ARBA" id="ARBA00052559"/>
    </source>
</evidence>
<dbReference type="FunFam" id="3.40.640.10:FF:000006">
    <property type="entry name" value="5-aminolevulinate synthase, mitochondrial"/>
    <property type="match status" value="1"/>
</dbReference>
<evidence type="ECO:0000256" key="11">
    <source>
        <dbReference type="ARBA" id="ARBA00023002"/>
    </source>
</evidence>
<evidence type="ECO:0000256" key="7">
    <source>
        <dbReference type="ARBA" id="ARBA00022679"/>
    </source>
</evidence>
<dbReference type="GO" id="GO:0008743">
    <property type="term" value="F:L-threonine 3-dehydrogenase activity"/>
    <property type="evidence" value="ECO:0007669"/>
    <property type="project" value="InterPro"/>
</dbReference>
<gene>
    <name evidence="20" type="ORF">BBAD15_g3599</name>
</gene>
<dbReference type="Pfam" id="PF00155">
    <property type="entry name" value="Aminotran_1_2"/>
    <property type="match status" value="1"/>
</dbReference>
<dbReference type="InterPro" id="IPR013154">
    <property type="entry name" value="ADH-like_N"/>
</dbReference>
<dbReference type="GO" id="GO:0006567">
    <property type="term" value="P:L-threonine catabolic process"/>
    <property type="evidence" value="ECO:0007669"/>
    <property type="project" value="InterPro"/>
</dbReference>
<dbReference type="InterPro" id="IPR011032">
    <property type="entry name" value="GroES-like_sf"/>
</dbReference>
<evidence type="ECO:0000256" key="15">
    <source>
        <dbReference type="ARBA" id="ARBA00067076"/>
    </source>
</evidence>
<dbReference type="GO" id="GO:0005759">
    <property type="term" value="C:mitochondrial matrix"/>
    <property type="evidence" value="ECO:0007669"/>
    <property type="project" value="EnsemblFungi"/>
</dbReference>
<dbReference type="GO" id="GO:0003870">
    <property type="term" value="F:5-aminolevulinate synthase activity"/>
    <property type="evidence" value="ECO:0007669"/>
    <property type="project" value="EnsemblFungi"/>
</dbReference>
<dbReference type="NCBIfam" id="NF005394">
    <property type="entry name" value="PRK06939.1"/>
    <property type="match status" value="1"/>
</dbReference>
<keyword evidence="13" id="KW-0012">Acyltransferase</keyword>
<evidence type="ECO:0000256" key="1">
    <source>
        <dbReference type="ARBA" id="ARBA00001933"/>
    </source>
</evidence>
<dbReference type="PANTHER" id="PTHR13693:SF102">
    <property type="entry name" value="2-AMINO-3-KETOBUTYRATE COENZYME A LIGASE, MITOCHONDRIAL"/>
    <property type="match status" value="1"/>
</dbReference>
<comment type="function">
    <text evidence="2">Catalyzes the synthesis of 5-aminolevulinate (ALA) from succinyl-CoA and glycine, the first and rate-limiting step in heme biosynthesis.</text>
</comment>
<dbReference type="HAMAP" id="MF_00627">
    <property type="entry name" value="Thr_dehydrog"/>
    <property type="match status" value="1"/>
</dbReference>
<dbReference type="Gene3D" id="3.90.1150.10">
    <property type="entry name" value="Aspartate Aminotransferase, domain 1"/>
    <property type="match status" value="1"/>
</dbReference>
<dbReference type="Gene3D" id="3.90.180.10">
    <property type="entry name" value="Medium-chain alcohol dehydrogenases, catalytic domain"/>
    <property type="match status" value="1"/>
</dbReference>
<dbReference type="HOGENOM" id="CLU_380800_0_0_1"/>
<evidence type="ECO:0000256" key="18">
    <source>
        <dbReference type="ARBA" id="ARBA00078624"/>
    </source>
</evidence>
<organism evidence="20 21">
    <name type="scientific">Beauveria bassiana D1-5</name>
    <dbReference type="NCBI Taxonomy" id="1245745"/>
    <lineage>
        <taxon>Eukaryota</taxon>
        <taxon>Fungi</taxon>
        <taxon>Dikarya</taxon>
        <taxon>Ascomycota</taxon>
        <taxon>Pezizomycotina</taxon>
        <taxon>Sordariomycetes</taxon>
        <taxon>Hypocreomycetidae</taxon>
        <taxon>Hypocreales</taxon>
        <taxon>Cordycipitaceae</taxon>
        <taxon>Beauveria</taxon>
    </lineage>
</organism>
<evidence type="ECO:0000256" key="2">
    <source>
        <dbReference type="ARBA" id="ARBA00003076"/>
    </source>
</evidence>
<evidence type="ECO:0000313" key="20">
    <source>
        <dbReference type="EMBL" id="KGQ11015.1"/>
    </source>
</evidence>
<dbReference type="HAMAP" id="MF_00985">
    <property type="entry name" value="2am3keto_CoA_ligase"/>
    <property type="match status" value="1"/>
</dbReference>
<dbReference type="STRING" id="1245745.A0A0A2VXV0"/>
<evidence type="ECO:0000256" key="16">
    <source>
        <dbReference type="ARBA" id="ARBA00069660"/>
    </source>
</evidence>
<dbReference type="Pfam" id="PF00107">
    <property type="entry name" value="ADH_zinc_N"/>
    <property type="match status" value="1"/>
</dbReference>